<proteinExistence type="predicted"/>
<protein>
    <submittedName>
        <fullName evidence="2">Uncharacterized protein</fullName>
    </submittedName>
</protein>
<dbReference type="AlphaFoldDB" id="A0A811KNP8"/>
<dbReference type="OrthoDB" id="44867at2759"/>
<dbReference type="GO" id="GO:0005737">
    <property type="term" value="C:cytoplasm"/>
    <property type="evidence" value="ECO:0007669"/>
    <property type="project" value="TreeGrafter"/>
</dbReference>
<name>A0A811KNP8_9BILA</name>
<dbReference type="PANTHER" id="PTHR10170">
    <property type="entry name" value="HUNTINGTON DISEASE PROTEIN"/>
    <property type="match status" value="1"/>
</dbReference>
<dbReference type="Pfam" id="PF20926">
    <property type="entry name" value="Htt_N-HEAT_1"/>
    <property type="match status" value="1"/>
</dbReference>
<feature type="compositionally biased region" description="Polar residues" evidence="1">
    <location>
        <begin position="381"/>
        <end position="391"/>
    </location>
</feature>
<evidence type="ECO:0000313" key="2">
    <source>
        <dbReference type="EMBL" id="CAD5217303.1"/>
    </source>
</evidence>
<feature type="region of interest" description="Disordered" evidence="1">
    <location>
        <begin position="348"/>
        <end position="404"/>
    </location>
</feature>
<feature type="compositionally biased region" description="Acidic residues" evidence="1">
    <location>
        <begin position="364"/>
        <end position="379"/>
    </location>
</feature>
<gene>
    <name evidence="2" type="ORF">BOKJ2_LOCUS7020</name>
</gene>
<keyword evidence="3" id="KW-1185">Reference proteome</keyword>
<dbReference type="PANTHER" id="PTHR10170:SF10">
    <property type="entry name" value="HUNTINGTIN"/>
    <property type="match status" value="1"/>
</dbReference>
<dbReference type="EMBL" id="CAJFDH010000003">
    <property type="protein sequence ID" value="CAD5217303.1"/>
    <property type="molecule type" value="Genomic_DNA"/>
</dbReference>
<dbReference type="InterPro" id="IPR048411">
    <property type="entry name" value="Htt_N_HEAT_rpt-1"/>
</dbReference>
<dbReference type="EMBL" id="CAJFCW020000003">
    <property type="protein sequence ID" value="CAG9107511.1"/>
    <property type="molecule type" value="Genomic_DNA"/>
</dbReference>
<sequence>MNSALDKKIRRSIDVLEGNSAQRPGISAKRNRDPLAEACNEVRRILADEEYWPKAYTNRALHGLFDVLDKDDANLRILADQCLNAILRKFLIKGHSSRTLAVLLNEIGRKASARGFVAALTMLEATLHYAKEARVSVYAMHLFNSMKETIKRPEQAIQSSIEQLFPQICSFFKLDLTDQHYRYVDALCLQCFENLQLPGVANRAAVALLAAFYENFPQIRTKIAHNLLDTLRIAEEVNDKNKIVGSFNFFKKAWNFVKDENVIHAVLYRCLCALKSSMSEIQVAVLELLDVVCSSDSLNLLEFKPSLFIDQSYQSSSDLESLNNVSITEKDFVLDGEESTNISRFNSVNSLEESLPPTARSEVSEDNDVFNKDSDDEDTASGRTSKSGNDQVESDPLFRPNSPSEYLLDNVEEQQESPTDSSYQLIDGPLCEKLPKVPDQQQASKQPFQQQHFVYYTCYTILSKFLLSGKPGELKSDTDVRISIKVMVLKVMANIVGKYEGVLIKNDTESTWNITDVVLGGQSFMDIQSLIQSSDDTLAVRCFEVFANLEARLVRSGVKYKQTAMPSKFSIHLVQLLRQPNPMKLKELFQILTKTQIILQDQNTLKTVLNSAIDTFDCDYFLLKIARAEFLSKIRWDLVNPMIKEQYQKKCLLLLIKNLFDSDYRVSQAVAEVFSSAVKNAELSKLSNIFNVSCPEDITGFSLSQQPQIYALHPNYSFRGDCPDLLYEHNLTVAITMLYDEFCTSKNAAGFIIGLLSLTDAFSPNIYGNAWALELSCHNFQKSVIDVLVELADSTISQPSLMVSTLRLIGQISNGIAENLMTKQKCQIQQEKNCIEDVIVLHTRVVNMYFTVIRESSAKSTVNMSSPMFTKRNWVQGGGRDSASENRSYSISHLVGTGVHPTRPTSYTSSLSLRRIEPLIRGAFTNFQTSLKKNSEERCILLLNTALDGLSALLEVVPRDVLNLFLDEFFVYIKTIMHVSLASCTALISQLLKVIFDGNAYHIDINTLVSLRLKNSVVPNDQLDMYIGRSINAFSVYLAFLDRSEHFTTHQLRHFGWLNKNKSSVATTRSSSHALEIGTRLEQFERFVTFLMHAFMNNSQKEVRGNILTLLGVLVMNDVRYDKLDPQSRIWKSVLQIVRHPNLKYANEFESLFKFICLVTRVIDVSFDELIALLTKCIEHSNEENCHHLMDGLHIVVLEAVGYYAKL</sequence>
<dbReference type="SUPFAM" id="SSF48371">
    <property type="entry name" value="ARM repeat"/>
    <property type="match status" value="1"/>
</dbReference>
<accession>A0A811KNP8</accession>
<dbReference type="Proteomes" id="UP000783686">
    <property type="component" value="Unassembled WGS sequence"/>
</dbReference>
<reference evidence="2" key="1">
    <citation type="submission" date="2020-09" db="EMBL/GenBank/DDBJ databases">
        <authorList>
            <person name="Kikuchi T."/>
        </authorList>
    </citation>
    <scope>NUCLEOTIDE SEQUENCE</scope>
    <source>
        <strain evidence="2">SH1</strain>
    </source>
</reference>
<evidence type="ECO:0000256" key="1">
    <source>
        <dbReference type="SAM" id="MobiDB-lite"/>
    </source>
</evidence>
<dbReference type="Proteomes" id="UP000614601">
    <property type="component" value="Unassembled WGS sequence"/>
</dbReference>
<dbReference type="InterPro" id="IPR028426">
    <property type="entry name" value="Huntingtin_fam"/>
</dbReference>
<organism evidence="2 3">
    <name type="scientific">Bursaphelenchus okinawaensis</name>
    <dbReference type="NCBI Taxonomy" id="465554"/>
    <lineage>
        <taxon>Eukaryota</taxon>
        <taxon>Metazoa</taxon>
        <taxon>Ecdysozoa</taxon>
        <taxon>Nematoda</taxon>
        <taxon>Chromadorea</taxon>
        <taxon>Rhabditida</taxon>
        <taxon>Tylenchina</taxon>
        <taxon>Tylenchomorpha</taxon>
        <taxon>Aphelenchoidea</taxon>
        <taxon>Aphelenchoididae</taxon>
        <taxon>Bursaphelenchus</taxon>
    </lineage>
</organism>
<comment type="caution">
    <text evidence="2">The sequence shown here is derived from an EMBL/GenBank/DDBJ whole genome shotgun (WGS) entry which is preliminary data.</text>
</comment>
<dbReference type="InterPro" id="IPR016024">
    <property type="entry name" value="ARM-type_fold"/>
</dbReference>
<evidence type="ECO:0000313" key="3">
    <source>
        <dbReference type="Proteomes" id="UP000614601"/>
    </source>
</evidence>